<keyword evidence="2" id="KW-1133">Transmembrane helix</keyword>
<evidence type="ECO:0000313" key="3">
    <source>
        <dbReference type="EMBL" id="OWZ22417.1"/>
    </source>
</evidence>
<feature type="compositionally biased region" description="Acidic residues" evidence="1">
    <location>
        <begin position="174"/>
        <end position="187"/>
    </location>
</feature>
<feature type="region of interest" description="Disordered" evidence="1">
    <location>
        <begin position="136"/>
        <end position="187"/>
    </location>
</feature>
<evidence type="ECO:0000256" key="1">
    <source>
        <dbReference type="SAM" id="MobiDB-lite"/>
    </source>
</evidence>
<proteinExistence type="predicted"/>
<accession>A0A225WZC9</accession>
<dbReference type="OrthoDB" id="125646at2759"/>
<feature type="region of interest" description="Disordered" evidence="1">
    <location>
        <begin position="43"/>
        <end position="68"/>
    </location>
</feature>
<name>A0A225WZC9_9STRA</name>
<gene>
    <name evidence="3" type="ORF">PHMEG_0002880</name>
</gene>
<feature type="compositionally biased region" description="Low complexity" evidence="1">
    <location>
        <begin position="51"/>
        <end position="63"/>
    </location>
</feature>
<protein>
    <submittedName>
        <fullName evidence="3">Uncharacterized protein</fullName>
    </submittedName>
</protein>
<feature type="transmembrane region" description="Helical" evidence="2">
    <location>
        <begin position="97"/>
        <end position="120"/>
    </location>
</feature>
<dbReference type="Proteomes" id="UP000198211">
    <property type="component" value="Unassembled WGS sequence"/>
</dbReference>
<dbReference type="EMBL" id="NBNE01000138">
    <property type="protein sequence ID" value="OWZ22417.1"/>
    <property type="molecule type" value="Genomic_DNA"/>
</dbReference>
<keyword evidence="2" id="KW-0472">Membrane</keyword>
<organism evidence="3 4">
    <name type="scientific">Phytophthora megakarya</name>
    <dbReference type="NCBI Taxonomy" id="4795"/>
    <lineage>
        <taxon>Eukaryota</taxon>
        <taxon>Sar</taxon>
        <taxon>Stramenopiles</taxon>
        <taxon>Oomycota</taxon>
        <taxon>Peronosporomycetes</taxon>
        <taxon>Peronosporales</taxon>
        <taxon>Peronosporaceae</taxon>
        <taxon>Phytophthora</taxon>
    </lineage>
</organism>
<sequence>MQRSLRVETSDTDLSRSGAMEPVVRDDDLGANEDFWGSWQSGYAVPEASSDDSNSVSGSGEVSDNADDQAPTNEILQKAESVVNAALPFKLEHARSLLLPVGLVVAGLLVVAVAAVIIGLQRQHMSEPMFGPVELVSDLPDPMTTSGDEDESGSPDDDDSDTGVTILADKYEEEKEEEEEEFDVPLA</sequence>
<evidence type="ECO:0000256" key="2">
    <source>
        <dbReference type="SAM" id="Phobius"/>
    </source>
</evidence>
<feature type="compositionally biased region" description="Acidic residues" evidence="1">
    <location>
        <begin position="147"/>
        <end position="161"/>
    </location>
</feature>
<keyword evidence="2" id="KW-0812">Transmembrane</keyword>
<keyword evidence="4" id="KW-1185">Reference proteome</keyword>
<evidence type="ECO:0000313" key="4">
    <source>
        <dbReference type="Proteomes" id="UP000198211"/>
    </source>
</evidence>
<comment type="caution">
    <text evidence="3">The sequence shown here is derived from an EMBL/GenBank/DDBJ whole genome shotgun (WGS) entry which is preliminary data.</text>
</comment>
<dbReference type="AlphaFoldDB" id="A0A225WZC9"/>
<reference evidence="4" key="1">
    <citation type="submission" date="2017-03" db="EMBL/GenBank/DDBJ databases">
        <title>Phytopthora megakarya and P. palmivora, two closely related causual agents of cacao black pod achieved similar genome size and gene model numbers by different mechanisms.</title>
        <authorList>
            <person name="Ali S."/>
            <person name="Shao J."/>
            <person name="Larry D.J."/>
            <person name="Kronmiller B."/>
            <person name="Shen D."/>
            <person name="Strem M.D."/>
            <person name="Melnick R.L."/>
            <person name="Guiltinan M.J."/>
            <person name="Tyler B.M."/>
            <person name="Meinhardt L.W."/>
            <person name="Bailey B.A."/>
        </authorList>
    </citation>
    <scope>NUCLEOTIDE SEQUENCE [LARGE SCALE GENOMIC DNA]</scope>
    <source>
        <strain evidence="4">zdho120</strain>
    </source>
</reference>
<feature type="region of interest" description="Disordered" evidence="1">
    <location>
        <begin position="1"/>
        <end position="30"/>
    </location>
</feature>